<evidence type="ECO:0000256" key="4">
    <source>
        <dbReference type="ARBA" id="ARBA00022553"/>
    </source>
</evidence>
<evidence type="ECO:0000256" key="7">
    <source>
        <dbReference type="ARBA" id="ARBA00022777"/>
    </source>
</evidence>
<dbReference type="PROSITE" id="PS50109">
    <property type="entry name" value="HIS_KIN"/>
    <property type="match status" value="1"/>
</dbReference>
<name>A0AA96WZS0_LEPBY</name>
<dbReference type="Pfam" id="PF00512">
    <property type="entry name" value="HisKA"/>
    <property type="match status" value="1"/>
</dbReference>
<dbReference type="PRINTS" id="PR00344">
    <property type="entry name" value="BCTRLSENSOR"/>
</dbReference>
<comment type="subcellular location">
    <subcellularLocation>
        <location evidence="2">Membrane</location>
    </subcellularLocation>
</comment>
<dbReference type="Gene3D" id="3.30.565.10">
    <property type="entry name" value="Histidine kinase-like ATPase, C-terminal domain"/>
    <property type="match status" value="1"/>
</dbReference>
<keyword evidence="4" id="KW-0597">Phosphoprotein</keyword>
<dbReference type="SMART" id="SM00304">
    <property type="entry name" value="HAMP"/>
    <property type="match status" value="1"/>
</dbReference>
<dbReference type="GO" id="GO:0000155">
    <property type="term" value="F:phosphorelay sensor kinase activity"/>
    <property type="evidence" value="ECO:0007669"/>
    <property type="project" value="InterPro"/>
</dbReference>
<comment type="catalytic activity">
    <reaction evidence="1">
        <text>ATP + protein L-histidine = ADP + protein N-phospho-L-histidine.</text>
        <dbReference type="EC" id="2.7.13.3"/>
    </reaction>
</comment>
<sequence>MKRLNLENQAAKLLKIDKAMEFKGSSTSDSTKRRVPTVISKNPHSTIRQFLGQKLFWAARTRILFWYTAILLFIFLVSIPAFRYLLAIAIDQRVSQDVSEKIEVFKNLLEGELLDEHNVEVDDPELIKNDKRFQTPYSKEELIDFFDAYLARQIVEDDIFLLTFVEGRFYQSSPRARPTIFKSDSALMKQWKQQTTATQGRFSINDPKSGDVVYMLEPVKVRGQTLGVLVIAHTTRGEEAETIEAVGVVVRVVAALLLLALLLAWLASEQVLSPLQSLSYATRRISESDLNQRLEVQGTGQIADLAHSFNAMMDRLEASFISQRNLINDAGHELRTPITIIQGHLELISDDPIEQQETLAVVRDELDRMTRLVNDLILLAKSERPDFLQVEPVDLDGFTEELFSKAQALAERNWALEGNATGIAMFDRQRMTQAIMNLAQNATQFTQARDTITLGLAIAQGDVHFWVRDTGEGIALSDQTRIFNRFARAANSRRRSEGSGLGLSIVKSIAEAHGGEVTVRSQPGQGATFAIVIPLQIEEK</sequence>
<feature type="domain" description="Histidine kinase" evidence="12">
    <location>
        <begin position="329"/>
        <end position="537"/>
    </location>
</feature>
<evidence type="ECO:0000256" key="2">
    <source>
        <dbReference type="ARBA" id="ARBA00004370"/>
    </source>
</evidence>
<protein>
    <recommendedName>
        <fullName evidence="3">histidine kinase</fullName>
        <ecNumber evidence="3">2.7.13.3</ecNumber>
    </recommendedName>
</protein>
<dbReference type="CDD" id="cd00082">
    <property type="entry name" value="HisKA"/>
    <property type="match status" value="1"/>
</dbReference>
<evidence type="ECO:0000256" key="1">
    <source>
        <dbReference type="ARBA" id="ARBA00000085"/>
    </source>
</evidence>
<dbReference type="CDD" id="cd06225">
    <property type="entry name" value="HAMP"/>
    <property type="match status" value="1"/>
</dbReference>
<dbReference type="Gene3D" id="1.10.287.130">
    <property type="match status" value="1"/>
</dbReference>
<evidence type="ECO:0000256" key="11">
    <source>
        <dbReference type="SAM" id="Phobius"/>
    </source>
</evidence>
<gene>
    <name evidence="14" type="ORF">Q2T42_08020</name>
</gene>
<dbReference type="SUPFAM" id="SSF55874">
    <property type="entry name" value="ATPase domain of HSP90 chaperone/DNA topoisomerase II/histidine kinase"/>
    <property type="match status" value="1"/>
</dbReference>
<evidence type="ECO:0000256" key="8">
    <source>
        <dbReference type="ARBA" id="ARBA00022989"/>
    </source>
</evidence>
<feature type="domain" description="HAMP" evidence="13">
    <location>
        <begin position="269"/>
        <end position="321"/>
    </location>
</feature>
<dbReference type="InterPro" id="IPR003660">
    <property type="entry name" value="HAMP_dom"/>
</dbReference>
<dbReference type="InterPro" id="IPR003594">
    <property type="entry name" value="HATPase_dom"/>
</dbReference>
<reference evidence="14" key="1">
    <citation type="journal article" date="2023" name="Plants (Basel)">
        <title>Genomic Analysis of Leptolyngbya boryana CZ1 Reveals Efficient Carbon Fixation Modules.</title>
        <authorList>
            <person name="Bai X."/>
            <person name="Wang H."/>
            <person name="Cheng W."/>
            <person name="Wang J."/>
            <person name="Ma M."/>
            <person name="Hu H."/>
            <person name="Song Z."/>
            <person name="Ma H."/>
            <person name="Fan Y."/>
            <person name="Du C."/>
            <person name="Xu J."/>
        </authorList>
    </citation>
    <scope>NUCLEOTIDE SEQUENCE</scope>
    <source>
        <strain evidence="14">CZ1</strain>
    </source>
</reference>
<dbReference type="SUPFAM" id="SSF158472">
    <property type="entry name" value="HAMP domain-like"/>
    <property type="match status" value="1"/>
</dbReference>
<proteinExistence type="predicted"/>
<dbReference type="FunFam" id="3.30.565.10:FF:000006">
    <property type="entry name" value="Sensor histidine kinase WalK"/>
    <property type="match status" value="1"/>
</dbReference>
<dbReference type="SMART" id="SM00388">
    <property type="entry name" value="HisKA"/>
    <property type="match status" value="1"/>
</dbReference>
<dbReference type="PROSITE" id="PS50885">
    <property type="entry name" value="HAMP"/>
    <property type="match status" value="1"/>
</dbReference>
<reference evidence="14" key="2">
    <citation type="submission" date="2023-07" db="EMBL/GenBank/DDBJ databases">
        <authorList>
            <person name="Bai X.-H."/>
            <person name="Wang H.-H."/>
            <person name="Wang J."/>
            <person name="Ma M.-Y."/>
            <person name="Hu H.-H."/>
            <person name="Song Z.-L."/>
            <person name="Ma H.-G."/>
            <person name="Fan Y."/>
            <person name="Du C.-Y."/>
            <person name="Xu J.-C."/>
        </authorList>
    </citation>
    <scope>NUCLEOTIDE SEQUENCE</scope>
    <source>
        <strain evidence="14">CZ1</strain>
    </source>
</reference>
<dbReference type="RefSeq" id="WP_017289942.1">
    <property type="nucleotide sequence ID" value="NZ_CP130144.1"/>
</dbReference>
<keyword evidence="7 14" id="KW-0418">Kinase</keyword>
<dbReference type="SUPFAM" id="SSF47384">
    <property type="entry name" value="Homodimeric domain of signal transducing histidine kinase"/>
    <property type="match status" value="1"/>
</dbReference>
<keyword evidence="5" id="KW-0808">Transferase</keyword>
<dbReference type="GO" id="GO:0005886">
    <property type="term" value="C:plasma membrane"/>
    <property type="evidence" value="ECO:0007669"/>
    <property type="project" value="TreeGrafter"/>
</dbReference>
<dbReference type="InterPro" id="IPR004358">
    <property type="entry name" value="Sig_transdc_His_kin-like_C"/>
</dbReference>
<dbReference type="PANTHER" id="PTHR45436:SF5">
    <property type="entry name" value="SENSOR HISTIDINE KINASE TRCS"/>
    <property type="match status" value="1"/>
</dbReference>
<dbReference type="CDD" id="cd00075">
    <property type="entry name" value="HATPase"/>
    <property type="match status" value="1"/>
</dbReference>
<evidence type="ECO:0000259" key="13">
    <source>
        <dbReference type="PROSITE" id="PS50885"/>
    </source>
</evidence>
<dbReference type="SMART" id="SM00387">
    <property type="entry name" value="HATPase_c"/>
    <property type="match status" value="1"/>
</dbReference>
<evidence type="ECO:0000256" key="3">
    <source>
        <dbReference type="ARBA" id="ARBA00012438"/>
    </source>
</evidence>
<accession>A0AA96WZS0</accession>
<evidence type="ECO:0000256" key="9">
    <source>
        <dbReference type="ARBA" id="ARBA00023012"/>
    </source>
</evidence>
<organism evidence="14">
    <name type="scientific">Leptolyngbya boryana CZ1</name>
    <dbReference type="NCBI Taxonomy" id="3060204"/>
    <lineage>
        <taxon>Bacteria</taxon>
        <taxon>Bacillati</taxon>
        <taxon>Cyanobacteriota</taxon>
        <taxon>Cyanophyceae</taxon>
        <taxon>Leptolyngbyales</taxon>
        <taxon>Leptolyngbyaceae</taxon>
        <taxon>Leptolyngbya group</taxon>
        <taxon>Leptolyngbya</taxon>
    </lineage>
</organism>
<evidence type="ECO:0000256" key="10">
    <source>
        <dbReference type="ARBA" id="ARBA00023136"/>
    </source>
</evidence>
<keyword evidence="6 11" id="KW-0812">Transmembrane</keyword>
<dbReference type="Pfam" id="PF02518">
    <property type="entry name" value="HATPase_c"/>
    <property type="match status" value="1"/>
</dbReference>
<evidence type="ECO:0000256" key="6">
    <source>
        <dbReference type="ARBA" id="ARBA00022692"/>
    </source>
</evidence>
<feature type="transmembrane region" description="Helical" evidence="11">
    <location>
        <begin position="64"/>
        <end position="86"/>
    </location>
</feature>
<keyword evidence="8 11" id="KW-1133">Transmembrane helix</keyword>
<dbReference type="InterPro" id="IPR050428">
    <property type="entry name" value="TCS_sensor_his_kinase"/>
</dbReference>
<dbReference type="InterPro" id="IPR036890">
    <property type="entry name" value="HATPase_C_sf"/>
</dbReference>
<dbReference type="Pfam" id="PF00672">
    <property type="entry name" value="HAMP"/>
    <property type="match status" value="1"/>
</dbReference>
<dbReference type="Gene3D" id="6.10.340.10">
    <property type="match status" value="1"/>
</dbReference>
<dbReference type="FunFam" id="1.10.287.130:FF:000001">
    <property type="entry name" value="Two-component sensor histidine kinase"/>
    <property type="match status" value="1"/>
</dbReference>
<dbReference type="InterPro" id="IPR005467">
    <property type="entry name" value="His_kinase_dom"/>
</dbReference>
<keyword evidence="9" id="KW-0902">Two-component regulatory system</keyword>
<evidence type="ECO:0000313" key="14">
    <source>
        <dbReference type="EMBL" id="WNZ47778.1"/>
    </source>
</evidence>
<dbReference type="PANTHER" id="PTHR45436">
    <property type="entry name" value="SENSOR HISTIDINE KINASE YKOH"/>
    <property type="match status" value="1"/>
</dbReference>
<dbReference type="EMBL" id="CP130144">
    <property type="protein sequence ID" value="WNZ47778.1"/>
    <property type="molecule type" value="Genomic_DNA"/>
</dbReference>
<dbReference type="AlphaFoldDB" id="A0AA96WZS0"/>
<keyword evidence="10 11" id="KW-0472">Membrane</keyword>
<dbReference type="EC" id="2.7.13.3" evidence="3"/>
<evidence type="ECO:0000256" key="5">
    <source>
        <dbReference type="ARBA" id="ARBA00022679"/>
    </source>
</evidence>
<dbReference type="InterPro" id="IPR003661">
    <property type="entry name" value="HisK_dim/P_dom"/>
</dbReference>
<evidence type="ECO:0000259" key="12">
    <source>
        <dbReference type="PROSITE" id="PS50109"/>
    </source>
</evidence>
<dbReference type="InterPro" id="IPR036097">
    <property type="entry name" value="HisK_dim/P_sf"/>
</dbReference>